<protein>
    <submittedName>
        <fullName evidence="3">Efflux transporter outer membrane subunit</fullName>
    </submittedName>
</protein>
<comment type="subcellular location">
    <subcellularLocation>
        <location evidence="2">Cell outer membrane</location>
        <topology evidence="2">Lipid-anchor</topology>
    </subcellularLocation>
</comment>
<accession>A0A6M2BNB2</accession>
<keyword evidence="2" id="KW-0564">Palmitate</keyword>
<name>A0A6M2BNB2_9GAMM</name>
<reference evidence="3 4" key="1">
    <citation type="journal article" date="2014" name="Int. J. Syst. Evol. Microbiol.">
        <title>Solimonas terrae sp. nov., isolated from soil.</title>
        <authorList>
            <person name="Kim S.J."/>
            <person name="Moon J.Y."/>
            <person name="Weon H.Y."/>
            <person name="Ahn J.H."/>
            <person name="Chen W.M."/>
            <person name="Kwon S.W."/>
        </authorList>
    </citation>
    <scope>NUCLEOTIDE SEQUENCE [LARGE SCALE GENOMIC DNA]</scope>
    <source>
        <strain evidence="3 4">KIS83-12</strain>
    </source>
</reference>
<keyword evidence="2" id="KW-0449">Lipoprotein</keyword>
<keyword evidence="2" id="KW-0732">Signal</keyword>
<proteinExistence type="inferred from homology"/>
<dbReference type="Proteomes" id="UP000472676">
    <property type="component" value="Unassembled WGS sequence"/>
</dbReference>
<dbReference type="PANTHER" id="PTHR30203">
    <property type="entry name" value="OUTER MEMBRANE CATION EFFLUX PROTEIN"/>
    <property type="match status" value="1"/>
</dbReference>
<keyword evidence="2" id="KW-1134">Transmembrane beta strand</keyword>
<dbReference type="InterPro" id="IPR003423">
    <property type="entry name" value="OMP_efflux"/>
</dbReference>
<dbReference type="SUPFAM" id="SSF56954">
    <property type="entry name" value="Outer membrane efflux proteins (OEP)"/>
    <property type="match status" value="1"/>
</dbReference>
<organism evidence="3 4">
    <name type="scientific">Solimonas terrae</name>
    <dbReference type="NCBI Taxonomy" id="1396819"/>
    <lineage>
        <taxon>Bacteria</taxon>
        <taxon>Pseudomonadati</taxon>
        <taxon>Pseudomonadota</taxon>
        <taxon>Gammaproteobacteria</taxon>
        <taxon>Nevskiales</taxon>
        <taxon>Nevskiaceae</taxon>
        <taxon>Solimonas</taxon>
    </lineage>
</organism>
<evidence type="ECO:0000313" key="3">
    <source>
        <dbReference type="EMBL" id="NGY04142.1"/>
    </source>
</evidence>
<evidence type="ECO:0000256" key="1">
    <source>
        <dbReference type="ARBA" id="ARBA00007613"/>
    </source>
</evidence>
<feature type="signal peptide" evidence="2">
    <location>
        <begin position="1"/>
        <end position="25"/>
    </location>
</feature>
<dbReference type="GO" id="GO:0015562">
    <property type="term" value="F:efflux transmembrane transporter activity"/>
    <property type="evidence" value="ECO:0007669"/>
    <property type="project" value="InterPro"/>
</dbReference>
<gene>
    <name evidence="3" type="ORF">G7Y85_05140</name>
</gene>
<dbReference type="GO" id="GO:0009279">
    <property type="term" value="C:cell outer membrane"/>
    <property type="evidence" value="ECO:0007669"/>
    <property type="project" value="UniProtKB-SubCell"/>
</dbReference>
<dbReference type="Gene3D" id="1.20.1600.10">
    <property type="entry name" value="Outer membrane efflux proteins (OEP)"/>
    <property type="match status" value="1"/>
</dbReference>
<dbReference type="EMBL" id="JAAMOW010000002">
    <property type="protein sequence ID" value="NGY04142.1"/>
    <property type="molecule type" value="Genomic_DNA"/>
</dbReference>
<dbReference type="Gene3D" id="2.20.200.10">
    <property type="entry name" value="Outer membrane efflux proteins (OEP)"/>
    <property type="match status" value="1"/>
</dbReference>
<sequence>MPATPGWTAALAGLGAIALSACSFAPKYTVPDVPIAGRYQAGAGGDAGAGWTPASPADRLARGNWWTLYGDDQLDALAARVETGSPDLAAALAHYEQAAAYRDQTRAAYFPNLSLGGTVERERASAMQPPSGRSEKYFDSNSLGLSAAYELDLWGRVRNSVRAGNAGLAAAAADLESARLSLQAELVDDYVQLRRYDSETQLLQDTVVAYDKALQLTQTRHDGGIASGLDVARARTQLQTARAQVSTTAAQRTLLEHAIAVLIGESPSSFTIAADTTPLALPTIPLELPATLLQRRPDIAAAERRTAAANATVGVARAAWFPSLNLSASAGYSSFDNSDWFKASNLFWAVGPSLALDLFNGGLRAAQVRQARAALDEAGADYRAVALQAFSQVEDNLTVLARYRDAAADQTLAVDAAQQALDYAMTRYREGAVNYLDVTVAQTAALQTRRDQLALQTGRLRASVALIRALGGGWSEGDRPVMAEAMPESDASR</sequence>
<comment type="similarity">
    <text evidence="1 2">Belongs to the outer membrane factor (OMF) (TC 1.B.17) family.</text>
</comment>
<comment type="caution">
    <text evidence="3">The sequence shown here is derived from an EMBL/GenBank/DDBJ whole genome shotgun (WGS) entry which is preliminary data.</text>
</comment>
<dbReference type="AlphaFoldDB" id="A0A6M2BNB2"/>
<keyword evidence="2" id="KW-0472">Membrane</keyword>
<evidence type="ECO:0000313" key="4">
    <source>
        <dbReference type="Proteomes" id="UP000472676"/>
    </source>
</evidence>
<dbReference type="Pfam" id="PF02321">
    <property type="entry name" value="OEP"/>
    <property type="match status" value="2"/>
</dbReference>
<keyword evidence="4" id="KW-1185">Reference proteome</keyword>
<feature type="chain" id="PRO_5027150428" evidence="2">
    <location>
        <begin position="26"/>
        <end position="493"/>
    </location>
</feature>
<keyword evidence="2" id="KW-0812">Transmembrane</keyword>
<dbReference type="PANTHER" id="PTHR30203:SF33">
    <property type="entry name" value="BLR4455 PROTEIN"/>
    <property type="match status" value="1"/>
</dbReference>
<dbReference type="InterPro" id="IPR010131">
    <property type="entry name" value="MdtP/NodT-like"/>
</dbReference>
<evidence type="ECO:0000256" key="2">
    <source>
        <dbReference type="RuleBase" id="RU362097"/>
    </source>
</evidence>
<dbReference type="NCBIfam" id="TIGR01845">
    <property type="entry name" value="outer_NodT"/>
    <property type="match status" value="1"/>
</dbReference>